<protein>
    <recommendedName>
        <fullName evidence="6 9">Choline dehydrogenase</fullName>
        <ecNumber evidence="6 9">1.1.99.1</ecNumber>
    </recommendedName>
</protein>
<evidence type="ECO:0000256" key="5">
    <source>
        <dbReference type="ARBA" id="ARBA00023002"/>
    </source>
</evidence>
<dbReference type="InterPro" id="IPR007867">
    <property type="entry name" value="GMC_OxRtase_C"/>
</dbReference>
<feature type="compositionally biased region" description="Basic and acidic residues" evidence="10">
    <location>
        <begin position="537"/>
        <end position="546"/>
    </location>
</feature>
<feature type="binding site" evidence="7">
    <location>
        <begin position="89"/>
        <end position="92"/>
    </location>
    <ligand>
        <name>FAD</name>
        <dbReference type="ChEBI" id="CHEBI:57692"/>
    </ligand>
</feature>
<accession>X7EHR0</accession>
<dbReference type="RefSeq" id="WP_037259883.1">
    <property type="nucleotide sequence ID" value="NZ_JALZ01000004.1"/>
</dbReference>
<dbReference type="PROSITE" id="PS00623">
    <property type="entry name" value="GMC_OXRED_1"/>
    <property type="match status" value="1"/>
</dbReference>
<dbReference type="Pfam" id="PF05199">
    <property type="entry name" value="GMC_oxred_C"/>
    <property type="match status" value="1"/>
</dbReference>
<sequence>MEADYVIVGAGSAGCAMAYRLVEAGKSVIVIEYGGWDGGPFINMPGALSYPMNMSIYDWGYQSEPEPHLGGRQLAAPRGKVIGGSSSINGMVYVRGHAMDYDHWRDQGADGWGYADVLPYFKRMETSHGGQKGWRGTDGPLHISRGKRDNPLTQAFVEAGREAGYETTADYNGEKQEGFGPMEATIHRGARWSAAQAYLRPAQKKGAVLHKGMVTKVVIEEGRATGVEVERGGSRETIRARAEVILSASAFNTPKLLMLSGVGPAAHLAEHGIDVVADRPGVGANLQDHLELYIQMAATQPVSLFKYWNLLGKAYVGARWLLTRTGPGASNQFESAAFIRSRPGVQYPDIQYHFLPMAVRYDGQAAAEGHGFQAHVGPMRSASRGSVTLRSARAEDSPKILFNYMSDAKDWEDFRTCIRLTREIFEQPAFAPYAGHEIQPGSDAQSDEALDDFIREHVESAYHPCGTARMGRRDDPTAVVDPEGRVIGVDALRVADSSIFPRITNGNLNGPSILVGEKMADHVLGRSLPPENSEPWVHPEWESKQR</sequence>
<dbReference type="GO" id="GO:0050660">
    <property type="term" value="F:flavin adenine dinucleotide binding"/>
    <property type="evidence" value="ECO:0007669"/>
    <property type="project" value="InterPro"/>
</dbReference>
<comment type="cofactor">
    <cofactor evidence="1 7">
        <name>FAD</name>
        <dbReference type="ChEBI" id="CHEBI:57692"/>
    </cofactor>
</comment>
<keyword evidence="3 8" id="KW-0285">Flavoprotein</keyword>
<proteinExistence type="inferred from homology"/>
<dbReference type="EC" id="1.1.99.1" evidence="6 9"/>
<evidence type="ECO:0000256" key="6">
    <source>
        <dbReference type="NCBIfam" id="TIGR01810"/>
    </source>
</evidence>
<dbReference type="GO" id="GO:0008812">
    <property type="term" value="F:choline dehydrogenase activity"/>
    <property type="evidence" value="ECO:0007669"/>
    <property type="project" value="UniProtKB-UniRule"/>
</dbReference>
<dbReference type="STRING" id="1449350.OCH239_14515"/>
<dbReference type="NCBIfam" id="NF002550">
    <property type="entry name" value="PRK02106.1"/>
    <property type="match status" value="1"/>
</dbReference>
<reference evidence="13 14" key="1">
    <citation type="submission" date="2014-01" db="EMBL/GenBank/DDBJ databases">
        <title>Roseivivax halodurans JCM 10272 Genome Sequencing.</title>
        <authorList>
            <person name="Lai Q."/>
            <person name="Li G."/>
            <person name="Shao Z."/>
        </authorList>
    </citation>
    <scope>NUCLEOTIDE SEQUENCE [LARGE SCALE GENOMIC DNA]</scope>
    <source>
        <strain evidence="13 14">JCM 10272</strain>
    </source>
</reference>
<dbReference type="NCBIfam" id="TIGR01810">
    <property type="entry name" value="betA"/>
    <property type="match status" value="1"/>
</dbReference>
<dbReference type="InterPro" id="IPR000172">
    <property type="entry name" value="GMC_OxRdtase_N"/>
</dbReference>
<feature type="domain" description="Glucose-methanol-choline oxidoreductase N-terminal" evidence="11">
    <location>
        <begin position="79"/>
        <end position="102"/>
    </location>
</feature>
<comment type="similarity">
    <text evidence="2 8">Belongs to the GMC oxidoreductase family.</text>
</comment>
<dbReference type="EMBL" id="JALZ01000004">
    <property type="protein sequence ID" value="ETX15649.1"/>
    <property type="molecule type" value="Genomic_DNA"/>
</dbReference>
<evidence type="ECO:0000256" key="2">
    <source>
        <dbReference type="ARBA" id="ARBA00010790"/>
    </source>
</evidence>
<keyword evidence="5 13" id="KW-0560">Oxidoreductase</keyword>
<feature type="binding site" evidence="7">
    <location>
        <position position="81"/>
    </location>
    <ligand>
        <name>FAD</name>
        <dbReference type="ChEBI" id="CHEBI:57692"/>
    </ligand>
</feature>
<dbReference type="PROSITE" id="PS00624">
    <property type="entry name" value="GMC_OXRED_2"/>
    <property type="match status" value="1"/>
</dbReference>
<evidence type="ECO:0000259" key="12">
    <source>
        <dbReference type="PROSITE" id="PS00624"/>
    </source>
</evidence>
<dbReference type="GO" id="GO:0019285">
    <property type="term" value="P:glycine betaine biosynthetic process from choline"/>
    <property type="evidence" value="ECO:0007669"/>
    <property type="project" value="UniProtKB-UniRule"/>
</dbReference>
<dbReference type="SUPFAM" id="SSF54373">
    <property type="entry name" value="FAD-linked reductases, C-terminal domain"/>
    <property type="match status" value="1"/>
</dbReference>
<feature type="region of interest" description="Disordered" evidence="10">
    <location>
        <begin position="525"/>
        <end position="546"/>
    </location>
</feature>
<dbReference type="AlphaFoldDB" id="X7EHR0"/>
<dbReference type="Gene3D" id="3.30.560.10">
    <property type="entry name" value="Glucose Oxidase, domain 3"/>
    <property type="match status" value="1"/>
</dbReference>
<keyword evidence="4 7" id="KW-0274">FAD</keyword>
<dbReference type="PIRSF" id="PIRSF000137">
    <property type="entry name" value="Alcohol_oxidase"/>
    <property type="match status" value="1"/>
</dbReference>
<feature type="domain" description="Glucose-methanol-choline oxidoreductase N-terminal" evidence="12">
    <location>
        <begin position="249"/>
        <end position="263"/>
    </location>
</feature>
<comment type="catalytic activity">
    <reaction evidence="9">
        <text>choline + A = betaine aldehyde + AH2</text>
        <dbReference type="Rhea" id="RHEA:17433"/>
        <dbReference type="ChEBI" id="CHEBI:13193"/>
        <dbReference type="ChEBI" id="CHEBI:15354"/>
        <dbReference type="ChEBI" id="CHEBI:15710"/>
        <dbReference type="ChEBI" id="CHEBI:17499"/>
        <dbReference type="EC" id="1.1.99.1"/>
    </reaction>
</comment>
<comment type="caution">
    <text evidence="13">The sequence shown here is derived from an EMBL/GenBank/DDBJ whole genome shotgun (WGS) entry which is preliminary data.</text>
</comment>
<organism evidence="13 14">
    <name type="scientific">Roseivivax halodurans JCM 10272</name>
    <dbReference type="NCBI Taxonomy" id="1449350"/>
    <lineage>
        <taxon>Bacteria</taxon>
        <taxon>Pseudomonadati</taxon>
        <taxon>Pseudomonadota</taxon>
        <taxon>Alphaproteobacteria</taxon>
        <taxon>Rhodobacterales</taxon>
        <taxon>Roseobacteraceae</taxon>
        <taxon>Roseivivax</taxon>
    </lineage>
</organism>
<dbReference type="InterPro" id="IPR011533">
    <property type="entry name" value="BetA"/>
</dbReference>
<dbReference type="PATRIC" id="fig|1449350.3.peg.1235"/>
<evidence type="ECO:0000256" key="9">
    <source>
        <dbReference type="RuleBase" id="RU003969"/>
    </source>
</evidence>
<evidence type="ECO:0000256" key="1">
    <source>
        <dbReference type="ARBA" id="ARBA00001974"/>
    </source>
</evidence>
<evidence type="ECO:0000259" key="11">
    <source>
        <dbReference type="PROSITE" id="PS00623"/>
    </source>
</evidence>
<comment type="pathway">
    <text evidence="9">Amine and polyamine biosynthesis; betaine biosynthesis via choline pathway; betaine aldehyde from choline (cytochrome c reductase route): step 1/1.</text>
</comment>
<dbReference type="InterPro" id="IPR012132">
    <property type="entry name" value="GMC_OxRdtase"/>
</dbReference>
<dbReference type="SUPFAM" id="SSF51905">
    <property type="entry name" value="FAD/NAD(P)-binding domain"/>
    <property type="match status" value="1"/>
</dbReference>
<dbReference type="PANTHER" id="PTHR11552:SF147">
    <property type="entry name" value="CHOLINE DEHYDROGENASE, MITOCHONDRIAL"/>
    <property type="match status" value="1"/>
</dbReference>
<feature type="binding site" evidence="7">
    <location>
        <position position="214"/>
    </location>
    <ligand>
        <name>FAD</name>
        <dbReference type="ChEBI" id="CHEBI:57692"/>
    </ligand>
</feature>
<keyword evidence="14" id="KW-1185">Reference proteome</keyword>
<evidence type="ECO:0000256" key="8">
    <source>
        <dbReference type="RuleBase" id="RU003968"/>
    </source>
</evidence>
<dbReference type="eggNOG" id="COG2303">
    <property type="taxonomic scope" value="Bacteria"/>
</dbReference>
<evidence type="ECO:0000256" key="4">
    <source>
        <dbReference type="ARBA" id="ARBA00022827"/>
    </source>
</evidence>
<evidence type="ECO:0000256" key="7">
    <source>
        <dbReference type="PIRSR" id="PIRSR000137-2"/>
    </source>
</evidence>
<dbReference type="UniPathway" id="UPA00529">
    <property type="reaction ID" value="UER00385"/>
</dbReference>
<name>X7EHR0_9RHOB</name>
<evidence type="ECO:0000313" key="14">
    <source>
        <dbReference type="Proteomes" id="UP000022447"/>
    </source>
</evidence>
<evidence type="ECO:0000256" key="10">
    <source>
        <dbReference type="SAM" id="MobiDB-lite"/>
    </source>
</evidence>
<dbReference type="Pfam" id="PF00732">
    <property type="entry name" value="GMC_oxred_N"/>
    <property type="match status" value="1"/>
</dbReference>
<evidence type="ECO:0000256" key="3">
    <source>
        <dbReference type="ARBA" id="ARBA00022630"/>
    </source>
</evidence>
<dbReference type="PANTHER" id="PTHR11552">
    <property type="entry name" value="GLUCOSE-METHANOL-CHOLINE GMC OXIDOREDUCTASE"/>
    <property type="match status" value="1"/>
</dbReference>
<dbReference type="InterPro" id="IPR036188">
    <property type="entry name" value="FAD/NAD-bd_sf"/>
</dbReference>
<dbReference type="Proteomes" id="UP000022447">
    <property type="component" value="Unassembled WGS sequence"/>
</dbReference>
<dbReference type="Gene3D" id="3.50.50.60">
    <property type="entry name" value="FAD/NAD(P)-binding domain"/>
    <property type="match status" value="1"/>
</dbReference>
<dbReference type="OrthoDB" id="9785276at2"/>
<evidence type="ECO:0000313" key="13">
    <source>
        <dbReference type="EMBL" id="ETX15649.1"/>
    </source>
</evidence>
<gene>
    <name evidence="13" type="ORF">OCH239_14515</name>
</gene>